<proteinExistence type="predicted"/>
<dbReference type="EMBL" id="JABEPQ010000002">
    <property type="protein sequence ID" value="NNM46955.1"/>
    <property type="molecule type" value="Genomic_DNA"/>
</dbReference>
<protein>
    <submittedName>
        <fullName evidence="1">Uncharacterized protein</fullName>
    </submittedName>
</protein>
<name>A0A849HG82_9MICO</name>
<evidence type="ECO:0000313" key="1">
    <source>
        <dbReference type="EMBL" id="NNM46955.1"/>
    </source>
</evidence>
<gene>
    <name evidence="1" type="ORF">HJG52_13175</name>
</gene>
<dbReference type="AlphaFoldDB" id="A0A849HG82"/>
<sequence length="119" mass="13100">MSQTQDKPVRGQAQSVRQLARRAALDAQAKIREQRVAREKRLSARGVEVMVALGERDELVRRYEQRAGEALLAMTSAEGLSVDEAIQWCGEGLSRREVARLCALADSDGSTASDEDRAD</sequence>
<dbReference type="RefSeq" id="WP_171243990.1">
    <property type="nucleotide sequence ID" value="NZ_JABEPQ010000002.1"/>
</dbReference>
<reference evidence="1 2" key="1">
    <citation type="submission" date="2020-04" db="EMBL/GenBank/DDBJ databases">
        <title>Knoellia sp. isolate from air conditioner.</title>
        <authorList>
            <person name="Chea S."/>
            <person name="Kim D.-U."/>
        </authorList>
    </citation>
    <scope>NUCLEOTIDE SEQUENCE [LARGE SCALE GENOMIC DNA]</scope>
    <source>
        <strain evidence="1 2">DB2414S</strain>
    </source>
</reference>
<accession>A0A849HG82</accession>
<evidence type="ECO:0000313" key="2">
    <source>
        <dbReference type="Proteomes" id="UP000588586"/>
    </source>
</evidence>
<organism evidence="1 2">
    <name type="scientific">Knoellia koreensis</name>
    <dbReference type="NCBI Taxonomy" id="2730921"/>
    <lineage>
        <taxon>Bacteria</taxon>
        <taxon>Bacillati</taxon>
        <taxon>Actinomycetota</taxon>
        <taxon>Actinomycetes</taxon>
        <taxon>Micrococcales</taxon>
        <taxon>Intrasporangiaceae</taxon>
        <taxon>Knoellia</taxon>
    </lineage>
</organism>
<keyword evidence="2" id="KW-1185">Reference proteome</keyword>
<comment type="caution">
    <text evidence="1">The sequence shown here is derived from an EMBL/GenBank/DDBJ whole genome shotgun (WGS) entry which is preliminary data.</text>
</comment>
<dbReference type="Proteomes" id="UP000588586">
    <property type="component" value="Unassembled WGS sequence"/>
</dbReference>